<dbReference type="EMBL" id="QVMU01000014">
    <property type="protein sequence ID" value="RJX69668.1"/>
    <property type="molecule type" value="Genomic_DNA"/>
</dbReference>
<dbReference type="Pfam" id="PF07152">
    <property type="entry name" value="YaeQ"/>
    <property type="match status" value="1"/>
</dbReference>
<reference evidence="1 2" key="1">
    <citation type="submission" date="2018-08" db="EMBL/GenBank/DDBJ databases">
        <title>Vibrio isolated from the Eastern China Marginal Seas.</title>
        <authorList>
            <person name="Li Y."/>
        </authorList>
    </citation>
    <scope>NUCLEOTIDE SEQUENCE [LARGE SCALE GENOMIC DNA]</scope>
    <source>
        <strain evidence="1 2">BEI233</strain>
    </source>
</reference>
<dbReference type="OrthoDB" id="5293309at2"/>
<evidence type="ECO:0000313" key="2">
    <source>
        <dbReference type="Proteomes" id="UP000273252"/>
    </source>
</evidence>
<dbReference type="RefSeq" id="WP_120032465.1">
    <property type="nucleotide sequence ID" value="NZ_QVMU01000014.1"/>
</dbReference>
<dbReference type="Proteomes" id="UP000273252">
    <property type="component" value="Unassembled WGS sequence"/>
</dbReference>
<keyword evidence="2" id="KW-1185">Reference proteome</keyword>
<dbReference type="SMART" id="SM01322">
    <property type="entry name" value="YaeQ"/>
    <property type="match status" value="1"/>
</dbReference>
<dbReference type="PIRSF" id="PIRSF011484">
    <property type="entry name" value="YaeQ"/>
    <property type="match status" value="1"/>
</dbReference>
<gene>
    <name evidence="1" type="ORF">DZ860_14395</name>
</gene>
<dbReference type="PANTHER" id="PTHR38784:SF1">
    <property type="entry name" value="SUCROSE PHOSPHORYLASE"/>
    <property type="match status" value="1"/>
</dbReference>
<dbReference type="InterPro" id="IPR038590">
    <property type="entry name" value="YaeQ_sf"/>
</dbReference>
<accession>A0A3A6R198</accession>
<dbReference type="Gene3D" id="3.10.640.10">
    <property type="entry name" value="Restriction endonuclease-like alpha-beta roll domain"/>
    <property type="match status" value="1"/>
</dbReference>
<dbReference type="SUPFAM" id="SSF52980">
    <property type="entry name" value="Restriction endonuclease-like"/>
    <property type="match status" value="1"/>
</dbReference>
<evidence type="ECO:0000313" key="1">
    <source>
        <dbReference type="EMBL" id="RJX69668.1"/>
    </source>
</evidence>
<name>A0A3A6R198_9VIBR</name>
<sequence length="179" mass="20672">MALKPTIYKFRIVLSDTNRDYYDTQQLTLALHPSETMERMMARVMAFCLKAQPDLVFTKGLSTIEEPDLWVKTLDDQINLWIEIGEPSVDRLKKASRLAKQVDVFTFNSKSDIWWQQSVNKVRDFGLNVFQFDFNELEALANSAQRTMDLSVMITGNSLYVDSSEGSFVINWNVLQNND</sequence>
<comment type="caution">
    <text evidence="1">The sequence shown here is derived from an EMBL/GenBank/DDBJ whole genome shotgun (WGS) entry which is preliminary data.</text>
</comment>
<dbReference type="PANTHER" id="PTHR38784">
    <property type="entry name" value="SUCROSE PHOSPHORYLASE"/>
    <property type="match status" value="1"/>
</dbReference>
<proteinExistence type="predicted"/>
<organism evidence="1 2">
    <name type="scientific">Vibrio sinensis</name>
    <dbReference type="NCBI Taxonomy" id="2302434"/>
    <lineage>
        <taxon>Bacteria</taxon>
        <taxon>Pseudomonadati</taxon>
        <taxon>Pseudomonadota</taxon>
        <taxon>Gammaproteobacteria</taxon>
        <taxon>Vibrionales</taxon>
        <taxon>Vibrionaceae</taxon>
        <taxon>Vibrio</taxon>
    </lineage>
</organism>
<dbReference type="InterPro" id="IPR011335">
    <property type="entry name" value="Restrct_endonuc-II-like"/>
</dbReference>
<protein>
    <submittedName>
        <fullName evidence="1">Cellulose synthase</fullName>
    </submittedName>
</protein>
<dbReference type="InterPro" id="IPR009822">
    <property type="entry name" value="YaeQ"/>
</dbReference>
<dbReference type="AlphaFoldDB" id="A0A3A6R198"/>